<feature type="transmembrane region" description="Helical" evidence="1">
    <location>
        <begin position="96"/>
        <end position="118"/>
    </location>
</feature>
<feature type="transmembrane region" description="Helical" evidence="1">
    <location>
        <begin position="30"/>
        <end position="49"/>
    </location>
</feature>
<feature type="transmembrane region" description="Helical" evidence="1">
    <location>
        <begin position="412"/>
        <end position="434"/>
    </location>
</feature>
<protein>
    <submittedName>
        <fullName evidence="2">Uncharacterized protein</fullName>
    </submittedName>
</protein>
<dbReference type="EMBL" id="LCMA01000021">
    <property type="protein sequence ID" value="KKU25726.1"/>
    <property type="molecule type" value="Genomic_DNA"/>
</dbReference>
<accession>A0A0G1NZ16</accession>
<organism evidence="2 3">
    <name type="scientific">Candidatus Magasanikbacteria bacterium GW2011_GWA2_46_17</name>
    <dbReference type="NCBI Taxonomy" id="1619042"/>
    <lineage>
        <taxon>Bacteria</taxon>
        <taxon>Candidatus Magasanikiibacteriota</taxon>
    </lineage>
</organism>
<sequence>MPTTTVPLTTIAKKEFPTPLSFKKLIGPSFIILALGLGSGEVILWPYLVSNYGLGIAWGAILGITFQFFINMEIERYALVKGESVFMGINKVFPKAAYWFILSTFVGFGLPGIIAAAAKVFSQIIGVQEFKWMAMVMLVFIGFILSSGKTVYGLMERLTKTIILIGVPFVFVLVIWLSTSTDWVALTKGVAGIGDNYNFLPIGIGLATFFAAFAYSGAGGNLNLTQSIYVKEKGYGMGKYSQKIAGLFVRGKDAQKVKLTGESFEVNAENISRFSGWWRRINLEHFFVFWFIGSLSMLLLMLLAYSTAYGLGSNAEGINFVINEGAVIGQKLYPIFGILFLLAVSVMLFQTQLGVMDSTSRIMAENVAIKKLGANPESAINLSKIYYFFVWAQIAFGVILFSLNIYEPKSLIVLGAMINAFAMFIHTGLVSWTNYKTLPKEFHPGWLRRIVLLGIFLFFGFFSILTLWEKL</sequence>
<evidence type="ECO:0000313" key="3">
    <source>
        <dbReference type="Proteomes" id="UP000034175"/>
    </source>
</evidence>
<evidence type="ECO:0000313" key="2">
    <source>
        <dbReference type="EMBL" id="KKU25726.1"/>
    </source>
</evidence>
<feature type="transmembrane region" description="Helical" evidence="1">
    <location>
        <begin position="287"/>
        <end position="312"/>
    </location>
</feature>
<gene>
    <name evidence="2" type="ORF">UX39_C0021G0008</name>
</gene>
<dbReference type="NCBIfam" id="NF037982">
    <property type="entry name" value="Nramp_1"/>
    <property type="match status" value="1"/>
</dbReference>
<feature type="transmembrane region" description="Helical" evidence="1">
    <location>
        <begin position="55"/>
        <end position="75"/>
    </location>
</feature>
<reference evidence="2 3" key="1">
    <citation type="journal article" date="2015" name="Nature">
        <title>rRNA introns, odd ribosomes, and small enigmatic genomes across a large radiation of phyla.</title>
        <authorList>
            <person name="Brown C.T."/>
            <person name="Hug L.A."/>
            <person name="Thomas B.C."/>
            <person name="Sharon I."/>
            <person name="Castelle C.J."/>
            <person name="Singh A."/>
            <person name="Wilkins M.J."/>
            <person name="Williams K.H."/>
            <person name="Banfield J.F."/>
        </authorList>
    </citation>
    <scope>NUCLEOTIDE SEQUENCE [LARGE SCALE GENOMIC DNA]</scope>
</reference>
<keyword evidence="1" id="KW-0472">Membrane</keyword>
<name>A0A0G1NZ16_9BACT</name>
<feature type="transmembrane region" description="Helical" evidence="1">
    <location>
        <begin position="385"/>
        <end position="406"/>
    </location>
</feature>
<dbReference type="Proteomes" id="UP000034175">
    <property type="component" value="Unassembled WGS sequence"/>
</dbReference>
<comment type="caution">
    <text evidence="2">The sequence shown here is derived from an EMBL/GenBank/DDBJ whole genome shotgun (WGS) entry which is preliminary data.</text>
</comment>
<feature type="transmembrane region" description="Helical" evidence="1">
    <location>
        <begin position="199"/>
        <end position="218"/>
    </location>
</feature>
<keyword evidence="1" id="KW-1133">Transmembrane helix</keyword>
<feature type="transmembrane region" description="Helical" evidence="1">
    <location>
        <begin position="130"/>
        <end position="146"/>
    </location>
</feature>
<keyword evidence="1" id="KW-0812">Transmembrane</keyword>
<feature type="transmembrane region" description="Helical" evidence="1">
    <location>
        <begin position="158"/>
        <end position="179"/>
    </location>
</feature>
<evidence type="ECO:0000256" key="1">
    <source>
        <dbReference type="SAM" id="Phobius"/>
    </source>
</evidence>
<proteinExistence type="predicted"/>
<feature type="transmembrane region" description="Helical" evidence="1">
    <location>
        <begin position="332"/>
        <end position="353"/>
    </location>
</feature>
<dbReference type="AlphaFoldDB" id="A0A0G1NZ16"/>
<feature type="transmembrane region" description="Helical" evidence="1">
    <location>
        <begin position="446"/>
        <end position="468"/>
    </location>
</feature>